<dbReference type="AlphaFoldDB" id="A0AAE0ZQ70"/>
<sequence>MDDRSFVAAAINSHSGSSDQENPGTSGRSRAECVTRRYYITFSVIMFVVALVVVLICEDRTREKQNQKPTNYGRAICATRGGESLVSVTLEKQEEWPILFA</sequence>
<evidence type="ECO:0000256" key="1">
    <source>
        <dbReference type="SAM" id="Phobius"/>
    </source>
</evidence>
<name>A0AAE0ZQ70_9GAST</name>
<gene>
    <name evidence="2" type="ORF">RRG08_023242</name>
</gene>
<accession>A0AAE0ZQ70</accession>
<keyword evidence="1" id="KW-1133">Transmembrane helix</keyword>
<keyword evidence="1" id="KW-0472">Membrane</keyword>
<comment type="caution">
    <text evidence="2">The sequence shown here is derived from an EMBL/GenBank/DDBJ whole genome shotgun (WGS) entry which is preliminary data.</text>
</comment>
<evidence type="ECO:0000313" key="2">
    <source>
        <dbReference type="EMBL" id="KAK3773362.1"/>
    </source>
</evidence>
<proteinExistence type="predicted"/>
<evidence type="ECO:0000313" key="3">
    <source>
        <dbReference type="Proteomes" id="UP001283361"/>
    </source>
</evidence>
<feature type="transmembrane region" description="Helical" evidence="1">
    <location>
        <begin position="38"/>
        <end position="57"/>
    </location>
</feature>
<organism evidence="2 3">
    <name type="scientific">Elysia crispata</name>
    <name type="common">lettuce slug</name>
    <dbReference type="NCBI Taxonomy" id="231223"/>
    <lineage>
        <taxon>Eukaryota</taxon>
        <taxon>Metazoa</taxon>
        <taxon>Spiralia</taxon>
        <taxon>Lophotrochozoa</taxon>
        <taxon>Mollusca</taxon>
        <taxon>Gastropoda</taxon>
        <taxon>Heterobranchia</taxon>
        <taxon>Euthyneura</taxon>
        <taxon>Panpulmonata</taxon>
        <taxon>Sacoglossa</taxon>
        <taxon>Placobranchoidea</taxon>
        <taxon>Plakobranchidae</taxon>
        <taxon>Elysia</taxon>
    </lineage>
</organism>
<keyword evidence="1" id="KW-0812">Transmembrane</keyword>
<protein>
    <recommendedName>
        <fullName evidence="4">Transmembrane protein</fullName>
    </recommendedName>
</protein>
<keyword evidence="3" id="KW-1185">Reference proteome</keyword>
<evidence type="ECO:0008006" key="4">
    <source>
        <dbReference type="Google" id="ProtNLM"/>
    </source>
</evidence>
<dbReference type="EMBL" id="JAWDGP010003545">
    <property type="protein sequence ID" value="KAK3773362.1"/>
    <property type="molecule type" value="Genomic_DNA"/>
</dbReference>
<reference evidence="2" key="1">
    <citation type="journal article" date="2023" name="G3 (Bethesda)">
        <title>A reference genome for the long-term kleptoplast-retaining sea slug Elysia crispata morphotype clarki.</title>
        <authorList>
            <person name="Eastman K.E."/>
            <person name="Pendleton A.L."/>
            <person name="Shaikh M.A."/>
            <person name="Suttiyut T."/>
            <person name="Ogas R."/>
            <person name="Tomko P."/>
            <person name="Gavelis G."/>
            <person name="Widhalm J.R."/>
            <person name="Wisecaver J.H."/>
        </authorList>
    </citation>
    <scope>NUCLEOTIDE SEQUENCE</scope>
    <source>
        <strain evidence="2">ECLA1</strain>
    </source>
</reference>
<dbReference type="Proteomes" id="UP001283361">
    <property type="component" value="Unassembled WGS sequence"/>
</dbReference>